<reference evidence="3" key="1">
    <citation type="journal article" date="2015" name="Appl. Environ. Microbiol.">
        <title>Discovery of a conjugative megaplasmid in Bifidobacterium breve.</title>
        <authorList>
            <person name="Bottacini F."/>
            <person name="O'Connell Motherway M."/>
            <person name="Casey E."/>
            <person name="McDonnell B."/>
            <person name="Mahony J."/>
            <person name="Ventura M."/>
            <person name="van Sinderen D."/>
        </authorList>
    </citation>
    <scope>NUCLEOTIDE SEQUENCE</scope>
    <source>
        <strain evidence="3">JCM 7017</strain>
        <plasmid evidence="3">megaplasmid pMP7017</plasmid>
    </source>
</reference>
<name>A0A0A0V1D9_BIFBR</name>
<sequence length="392" mass="44317">MATEKLTHAKTGVIQMGWPKLYEAVAFKAGKDDEKSKPGDEEKKNESTPAYGFPALLDKDDPDHMKTVNILKKLSENAESNAIAQKRWGKKDLIVANNGLKDADEDEILDGDKTVLMADKHPNRANHFYVNLSRSSKAGRPGIRYIDDGGILRELPEPILGTKEALEAAQNELEDARATYAESNEEKREEAKRLVLEAKRKLEEARERDAKAKEVKGLWDKLVYPGQNVQASVTARAWKTQTGSGVSYRLDNLTIVGGGIRDGSFDYDEDFTEEDIDALIAWRNKHVDSKPSKADAEAALLTYTDFNEVDDVDEDTGEIEVKPKMRRKVKPVVLDEEDEEEIEDEEPAPRTRRHSPARRRKPVEVEDDYDDEEDEEPAPRPRRRKTANSDLF</sequence>
<protein>
    <recommendedName>
        <fullName evidence="4">DUF2815 family protein</fullName>
    </recommendedName>
</protein>
<feature type="compositionally biased region" description="Acidic residues" evidence="2">
    <location>
        <begin position="365"/>
        <end position="376"/>
    </location>
</feature>
<organism evidence="3">
    <name type="scientific">Bifidobacterium breve</name>
    <dbReference type="NCBI Taxonomy" id="1685"/>
    <lineage>
        <taxon>Bacteria</taxon>
        <taxon>Bacillati</taxon>
        <taxon>Actinomycetota</taxon>
        <taxon>Actinomycetes</taxon>
        <taxon>Bifidobacteriales</taxon>
        <taxon>Bifidobacteriaceae</taxon>
        <taxon>Bifidobacterium</taxon>
    </lineage>
</organism>
<dbReference type="RefSeq" id="WP_052791209.1">
    <property type="nucleotide sequence ID" value="NZ_KM406416.1"/>
</dbReference>
<gene>
    <name evidence="3" type="ORF">B7017_p0128</name>
</gene>
<feature type="region of interest" description="Disordered" evidence="2">
    <location>
        <begin position="321"/>
        <end position="392"/>
    </location>
</feature>
<evidence type="ECO:0000313" key="3">
    <source>
        <dbReference type="EMBL" id="AIW55182.1"/>
    </source>
</evidence>
<keyword evidence="1" id="KW-0175">Coiled coil</keyword>
<dbReference type="Gene3D" id="2.40.50.140">
    <property type="entry name" value="Nucleic acid-binding proteins"/>
    <property type="match status" value="1"/>
</dbReference>
<feature type="compositionally biased region" description="Basic and acidic residues" evidence="2">
    <location>
        <begin position="29"/>
        <end position="46"/>
    </location>
</feature>
<evidence type="ECO:0000256" key="2">
    <source>
        <dbReference type="SAM" id="MobiDB-lite"/>
    </source>
</evidence>
<feature type="compositionally biased region" description="Basic residues" evidence="2">
    <location>
        <begin position="350"/>
        <end position="361"/>
    </location>
</feature>
<feature type="region of interest" description="Disordered" evidence="2">
    <location>
        <begin position="29"/>
        <end position="60"/>
    </location>
</feature>
<dbReference type="EMBL" id="KM406416">
    <property type="protein sequence ID" value="AIW55182.1"/>
    <property type="molecule type" value="Genomic_DNA"/>
</dbReference>
<accession>A0A0A0V1D9</accession>
<evidence type="ECO:0000256" key="1">
    <source>
        <dbReference type="SAM" id="Coils"/>
    </source>
</evidence>
<evidence type="ECO:0008006" key="4">
    <source>
        <dbReference type="Google" id="ProtNLM"/>
    </source>
</evidence>
<feature type="compositionally biased region" description="Acidic residues" evidence="2">
    <location>
        <begin position="334"/>
        <end position="346"/>
    </location>
</feature>
<dbReference type="InterPro" id="IPR012340">
    <property type="entry name" value="NA-bd_OB-fold"/>
</dbReference>
<feature type="coiled-coil region" evidence="1">
    <location>
        <begin position="159"/>
        <end position="215"/>
    </location>
</feature>
<keyword evidence="3" id="KW-0614">Plasmid</keyword>
<proteinExistence type="predicted"/>
<geneLocation type="plasmid" evidence="3">
    <name>megaplasmid pMP7017</name>
</geneLocation>
<dbReference type="AlphaFoldDB" id="A0A0A0V1D9"/>